<dbReference type="Gene3D" id="1.10.10.10">
    <property type="entry name" value="Winged helix-like DNA-binding domain superfamily/Winged helix DNA-binding domain"/>
    <property type="match status" value="1"/>
</dbReference>
<evidence type="ECO:0000259" key="4">
    <source>
        <dbReference type="PROSITE" id="PS50043"/>
    </source>
</evidence>
<dbReference type="InterPro" id="IPR000792">
    <property type="entry name" value="Tscrpt_reg_LuxR_C"/>
</dbReference>
<dbReference type="SMART" id="SM00421">
    <property type="entry name" value="HTH_LUXR"/>
    <property type="match status" value="1"/>
</dbReference>
<organism evidence="5 6">
    <name type="scientific">Pseudonocardia lutea</name>
    <dbReference type="NCBI Taxonomy" id="2172015"/>
    <lineage>
        <taxon>Bacteria</taxon>
        <taxon>Bacillati</taxon>
        <taxon>Actinomycetota</taxon>
        <taxon>Actinomycetes</taxon>
        <taxon>Pseudonocardiales</taxon>
        <taxon>Pseudonocardiaceae</taxon>
        <taxon>Pseudonocardia</taxon>
    </lineage>
</organism>
<dbReference type="PROSITE" id="PS50043">
    <property type="entry name" value="HTH_LUXR_2"/>
    <property type="match status" value="1"/>
</dbReference>
<protein>
    <submittedName>
        <fullName evidence="5">LuxR C-terminal-related transcriptional regulator</fullName>
    </submittedName>
</protein>
<gene>
    <name evidence="5" type="ORF">ACFQH9_07215</name>
</gene>
<keyword evidence="2" id="KW-0238">DNA-binding</keyword>
<keyword evidence="1" id="KW-0805">Transcription regulation</keyword>
<dbReference type="PRINTS" id="PR00038">
    <property type="entry name" value="HTHLUXR"/>
</dbReference>
<sequence>MDRERVRRARTEVRHLAGAGLDWVRLSAAASEVIGRLVPFDRSCWHTVDPGTVLFTGSVNRDIGCSGTWLAEHEYVVEDVNKWWFLARSGRRAGATSLATHGDLSRSARHRSHEAYGIGDELRASFAADGTYWGAAGFLRDSDRPWFTEEDVAVVAALSDGIADALRRTLVAVVATGVVPADCGPGVVVFDEHGTAESVSAAAERWIAELVEIPAPAVPGESTIVQGVAARARALSDPDARPLAARARVRTRTGMWLVVHGTPLSSSSGPTRDGRVAVVIQPAGPFEVAPLIALSHGLTDREARITRLCVEGRSTRAIAAELRLSPYTVQDHLKSIFEKTGVRSRNELVGQIFLQHYANRWEEVSAAPPGWTGQAAPEWQ</sequence>
<feature type="domain" description="HTH luxR-type" evidence="4">
    <location>
        <begin position="291"/>
        <end position="357"/>
    </location>
</feature>
<dbReference type="InterPro" id="IPR036388">
    <property type="entry name" value="WH-like_DNA-bd_sf"/>
</dbReference>
<dbReference type="RefSeq" id="WP_379565119.1">
    <property type="nucleotide sequence ID" value="NZ_JBHSQK010000011.1"/>
</dbReference>
<reference evidence="6" key="1">
    <citation type="journal article" date="2019" name="Int. J. Syst. Evol. Microbiol.">
        <title>The Global Catalogue of Microorganisms (GCM) 10K type strain sequencing project: providing services to taxonomists for standard genome sequencing and annotation.</title>
        <authorList>
            <consortium name="The Broad Institute Genomics Platform"/>
            <consortium name="The Broad Institute Genome Sequencing Center for Infectious Disease"/>
            <person name="Wu L."/>
            <person name="Ma J."/>
        </authorList>
    </citation>
    <scope>NUCLEOTIDE SEQUENCE [LARGE SCALE GENOMIC DNA]</scope>
    <source>
        <strain evidence="6">CGMCC 4.7397</strain>
    </source>
</reference>
<dbReference type="CDD" id="cd06170">
    <property type="entry name" value="LuxR_C_like"/>
    <property type="match status" value="1"/>
</dbReference>
<dbReference type="PANTHER" id="PTHR44688:SF16">
    <property type="entry name" value="DNA-BINDING TRANSCRIPTIONAL ACTIVATOR DEVR_DOSR"/>
    <property type="match status" value="1"/>
</dbReference>
<evidence type="ECO:0000256" key="2">
    <source>
        <dbReference type="ARBA" id="ARBA00023125"/>
    </source>
</evidence>
<dbReference type="SUPFAM" id="SSF55781">
    <property type="entry name" value="GAF domain-like"/>
    <property type="match status" value="1"/>
</dbReference>
<name>A0ABW1I373_9PSEU</name>
<dbReference type="Pfam" id="PF00196">
    <property type="entry name" value="GerE"/>
    <property type="match status" value="1"/>
</dbReference>
<comment type="caution">
    <text evidence="5">The sequence shown here is derived from an EMBL/GenBank/DDBJ whole genome shotgun (WGS) entry which is preliminary data.</text>
</comment>
<evidence type="ECO:0000256" key="3">
    <source>
        <dbReference type="ARBA" id="ARBA00023163"/>
    </source>
</evidence>
<accession>A0ABW1I373</accession>
<dbReference type="Proteomes" id="UP001596119">
    <property type="component" value="Unassembled WGS sequence"/>
</dbReference>
<dbReference type="SUPFAM" id="SSF46894">
    <property type="entry name" value="C-terminal effector domain of the bipartite response regulators"/>
    <property type="match status" value="1"/>
</dbReference>
<dbReference type="PANTHER" id="PTHR44688">
    <property type="entry name" value="DNA-BINDING TRANSCRIPTIONAL ACTIVATOR DEVR_DOSR"/>
    <property type="match status" value="1"/>
</dbReference>
<dbReference type="PROSITE" id="PS00622">
    <property type="entry name" value="HTH_LUXR_1"/>
    <property type="match status" value="1"/>
</dbReference>
<evidence type="ECO:0000313" key="6">
    <source>
        <dbReference type="Proteomes" id="UP001596119"/>
    </source>
</evidence>
<dbReference type="InterPro" id="IPR016032">
    <property type="entry name" value="Sig_transdc_resp-reg_C-effctor"/>
</dbReference>
<keyword evidence="3" id="KW-0804">Transcription</keyword>
<evidence type="ECO:0000313" key="5">
    <source>
        <dbReference type="EMBL" id="MFC5948061.1"/>
    </source>
</evidence>
<keyword evidence="6" id="KW-1185">Reference proteome</keyword>
<evidence type="ECO:0000256" key="1">
    <source>
        <dbReference type="ARBA" id="ARBA00023015"/>
    </source>
</evidence>
<dbReference type="EMBL" id="JBHSQK010000011">
    <property type="protein sequence ID" value="MFC5948061.1"/>
    <property type="molecule type" value="Genomic_DNA"/>
</dbReference>
<proteinExistence type="predicted"/>